<name>A0A0A8XBV2_MESS1</name>
<reference evidence="10 11" key="1">
    <citation type="submission" date="2013-06" db="EMBL/GenBank/DDBJ databases">
        <title>Whole genome shotgun sequence of Bacillus selenatarsenatis SF-1.</title>
        <authorList>
            <person name="Kuroda M."/>
            <person name="Sei K."/>
            <person name="Yamashita M."/>
            <person name="Ike M."/>
        </authorList>
    </citation>
    <scope>NUCLEOTIDE SEQUENCE [LARGE SCALE GENOMIC DNA]</scope>
    <source>
        <strain evidence="10 11">SF-1</strain>
    </source>
</reference>
<evidence type="ECO:0000313" key="10">
    <source>
        <dbReference type="EMBL" id="GAM16497.1"/>
    </source>
</evidence>
<comment type="caution">
    <text evidence="10">The sequence shown here is derived from an EMBL/GenBank/DDBJ whole genome shotgun (WGS) entry which is preliminary data.</text>
</comment>
<evidence type="ECO:0008006" key="12">
    <source>
        <dbReference type="Google" id="ProtNLM"/>
    </source>
</evidence>
<evidence type="ECO:0000256" key="2">
    <source>
        <dbReference type="ARBA" id="ARBA00007886"/>
    </source>
</evidence>
<evidence type="ECO:0000256" key="1">
    <source>
        <dbReference type="ARBA" id="ARBA00004635"/>
    </source>
</evidence>
<keyword evidence="4" id="KW-0732">Signal</keyword>
<dbReference type="GO" id="GO:0016020">
    <property type="term" value="C:membrane"/>
    <property type="evidence" value="ECO:0007669"/>
    <property type="project" value="UniProtKB-SubCell"/>
</dbReference>
<comment type="similarity">
    <text evidence="2">Belongs to the GerABKC lipoprotein family.</text>
</comment>
<dbReference type="EMBL" id="BASE01000127">
    <property type="protein sequence ID" value="GAM16497.1"/>
    <property type="molecule type" value="Genomic_DNA"/>
</dbReference>
<dbReference type="AlphaFoldDB" id="A0A0A8XBV2"/>
<gene>
    <name evidence="10" type="ORF">SAMD00020551_4710</name>
</gene>
<evidence type="ECO:0000256" key="6">
    <source>
        <dbReference type="ARBA" id="ARBA00023139"/>
    </source>
</evidence>
<evidence type="ECO:0000256" key="3">
    <source>
        <dbReference type="ARBA" id="ARBA00022544"/>
    </source>
</evidence>
<dbReference type="InterPro" id="IPR038501">
    <property type="entry name" value="Spore_GerAC_C_sf"/>
</dbReference>
<dbReference type="NCBIfam" id="TIGR02887">
    <property type="entry name" value="spore_ger_x_C"/>
    <property type="match status" value="1"/>
</dbReference>
<feature type="domain" description="Spore germination protein N-terminal" evidence="9">
    <location>
        <begin position="23"/>
        <end position="192"/>
    </location>
</feature>
<dbReference type="STRING" id="1321606.SAMD00020551_4710"/>
<keyword evidence="7" id="KW-0449">Lipoprotein</keyword>
<dbReference type="OrthoDB" id="2370124at2"/>
<organism evidence="10 11">
    <name type="scientific">Mesobacillus selenatarsenatis (strain DSM 18680 / JCM 14380 / FERM P-15431 / SF-1)</name>
    <dbReference type="NCBI Taxonomy" id="1321606"/>
    <lineage>
        <taxon>Bacteria</taxon>
        <taxon>Bacillati</taxon>
        <taxon>Bacillota</taxon>
        <taxon>Bacilli</taxon>
        <taxon>Bacillales</taxon>
        <taxon>Bacillaceae</taxon>
        <taxon>Mesobacillus</taxon>
    </lineage>
</organism>
<dbReference type="InterPro" id="IPR057336">
    <property type="entry name" value="GerAC_N"/>
</dbReference>
<dbReference type="GO" id="GO:0009847">
    <property type="term" value="P:spore germination"/>
    <property type="evidence" value="ECO:0007669"/>
    <property type="project" value="InterPro"/>
</dbReference>
<accession>A0A0A8XBV2</accession>
<comment type="subcellular location">
    <subcellularLocation>
        <location evidence="1">Membrane</location>
        <topology evidence="1">Lipid-anchor</topology>
    </subcellularLocation>
</comment>
<keyword evidence="3" id="KW-0309">Germination</keyword>
<dbReference type="PANTHER" id="PTHR35789">
    <property type="entry name" value="SPORE GERMINATION PROTEIN B3"/>
    <property type="match status" value="1"/>
</dbReference>
<dbReference type="Gene3D" id="3.30.300.210">
    <property type="entry name" value="Nutrient germinant receptor protein C, domain 3"/>
    <property type="match status" value="1"/>
</dbReference>
<dbReference type="RefSeq" id="WP_041968088.1">
    <property type="nucleotide sequence ID" value="NZ_BASE01000127.1"/>
</dbReference>
<evidence type="ECO:0000259" key="9">
    <source>
        <dbReference type="Pfam" id="PF25198"/>
    </source>
</evidence>
<dbReference type="InterPro" id="IPR008844">
    <property type="entry name" value="Spore_GerAC-like"/>
</dbReference>
<feature type="domain" description="Spore germination GerAC-like C-terminal" evidence="8">
    <location>
        <begin position="203"/>
        <end position="373"/>
    </location>
</feature>
<protein>
    <recommendedName>
        <fullName evidence="12">Spore germination protein GerKC</fullName>
    </recommendedName>
</protein>
<dbReference type="Proteomes" id="UP000031014">
    <property type="component" value="Unassembled WGS sequence"/>
</dbReference>
<evidence type="ECO:0000256" key="4">
    <source>
        <dbReference type="ARBA" id="ARBA00022729"/>
    </source>
</evidence>
<proteinExistence type="inferred from homology"/>
<dbReference type="Pfam" id="PF05504">
    <property type="entry name" value="Spore_GerAC"/>
    <property type="match status" value="1"/>
</dbReference>
<evidence type="ECO:0000313" key="11">
    <source>
        <dbReference type="Proteomes" id="UP000031014"/>
    </source>
</evidence>
<evidence type="ECO:0000256" key="7">
    <source>
        <dbReference type="ARBA" id="ARBA00023288"/>
    </source>
</evidence>
<evidence type="ECO:0000259" key="8">
    <source>
        <dbReference type="Pfam" id="PF05504"/>
    </source>
</evidence>
<dbReference type="PROSITE" id="PS51257">
    <property type="entry name" value="PROKAR_LIPOPROTEIN"/>
    <property type="match status" value="1"/>
</dbReference>
<dbReference type="PANTHER" id="PTHR35789:SF1">
    <property type="entry name" value="SPORE GERMINATION PROTEIN B3"/>
    <property type="match status" value="1"/>
</dbReference>
<keyword evidence="5" id="KW-0472">Membrane</keyword>
<evidence type="ECO:0000256" key="5">
    <source>
        <dbReference type="ARBA" id="ARBA00023136"/>
    </source>
</evidence>
<sequence length="376" mass="42309">MIRILKISIPALVTTLLLSACWDQHLLKDVKLFMAASFDLTPDGKILDELTSPIINKDQGGGTVKGHTVTSGIGNTPREARWDIDRKTDKIFEASKLRVLIIGDELARKDLYSVLDLFYRDPKSSLSAKVVIAEGMAKDLLRLKTEEEKISSYLFDLLESQEIASLIPEENIQSICAEMFDPGEDFVLPYLRAAEDGKTASAEGVALFNERKFTGRVLTGDEAVIFLLLDGNAGKSPKFTKKIVESETDNFMPQNFVSFNVKKAKETLEVKVKRQRVIANINLSLKIEITYYPRNQLYKKQEIAKLNKKLSEMLTNDAVAAIKVLQEANSDSFGIGRMLIAHYPDYWKQVDWKKEYVNVAIIPHVELEIIGHGIIE</sequence>
<dbReference type="InterPro" id="IPR046953">
    <property type="entry name" value="Spore_GerAC-like_C"/>
</dbReference>
<keyword evidence="6" id="KW-0564">Palmitate</keyword>
<keyword evidence="11" id="KW-1185">Reference proteome</keyword>
<dbReference type="Pfam" id="PF25198">
    <property type="entry name" value="Spore_GerAC_N"/>
    <property type="match status" value="1"/>
</dbReference>